<dbReference type="GO" id="GO:0003700">
    <property type="term" value="F:DNA-binding transcription factor activity"/>
    <property type="evidence" value="ECO:0007669"/>
    <property type="project" value="TreeGrafter"/>
</dbReference>
<feature type="domain" description="Spindle pole body-associated protein cut12" evidence="4">
    <location>
        <begin position="165"/>
        <end position="304"/>
    </location>
</feature>
<feature type="region of interest" description="Disordered" evidence="3">
    <location>
        <begin position="927"/>
        <end position="947"/>
    </location>
</feature>
<comment type="caution">
    <text evidence="5">The sequence shown here is derived from an EMBL/GenBank/DDBJ whole genome shotgun (WGS) entry which is preliminary data.</text>
</comment>
<dbReference type="OrthoDB" id="5383703at2759"/>
<dbReference type="GO" id="GO:0000976">
    <property type="term" value="F:transcription cis-regulatory region binding"/>
    <property type="evidence" value="ECO:0007669"/>
    <property type="project" value="TreeGrafter"/>
</dbReference>
<keyword evidence="1" id="KW-0539">Nucleus</keyword>
<feature type="compositionally biased region" description="Basic and acidic residues" evidence="3">
    <location>
        <begin position="718"/>
        <end position="728"/>
    </location>
</feature>
<dbReference type="GO" id="GO:0005634">
    <property type="term" value="C:nucleus"/>
    <property type="evidence" value="ECO:0007669"/>
    <property type="project" value="TreeGrafter"/>
</dbReference>
<dbReference type="InterPro" id="IPR021589">
    <property type="entry name" value="Cut12"/>
</dbReference>
<feature type="region of interest" description="Disordered" evidence="3">
    <location>
        <begin position="43"/>
        <end position="77"/>
    </location>
</feature>
<feature type="region of interest" description="Disordered" evidence="3">
    <location>
        <begin position="1"/>
        <end position="27"/>
    </location>
</feature>
<feature type="compositionally biased region" description="Basic and acidic residues" evidence="3">
    <location>
        <begin position="834"/>
        <end position="844"/>
    </location>
</feature>
<evidence type="ECO:0000256" key="2">
    <source>
        <dbReference type="SAM" id="Coils"/>
    </source>
</evidence>
<feature type="compositionally biased region" description="Basic and acidic residues" evidence="3">
    <location>
        <begin position="53"/>
        <end position="63"/>
    </location>
</feature>
<feature type="compositionally biased region" description="Pro residues" evidence="3">
    <location>
        <begin position="604"/>
        <end position="614"/>
    </location>
</feature>
<dbReference type="GO" id="GO:0045944">
    <property type="term" value="P:positive regulation of transcription by RNA polymerase II"/>
    <property type="evidence" value="ECO:0007669"/>
    <property type="project" value="TreeGrafter"/>
</dbReference>
<dbReference type="PANTHER" id="PTHR37534:SF24">
    <property type="entry name" value="MISCELLANEOUS ZN(II)2CYS6 TRANSCRIPTION FACTOR (EUROFUNG)-RELATED"/>
    <property type="match status" value="1"/>
</dbReference>
<feature type="region of interest" description="Disordered" evidence="3">
    <location>
        <begin position="580"/>
        <end position="615"/>
    </location>
</feature>
<evidence type="ECO:0000313" key="7">
    <source>
        <dbReference type="Proteomes" id="UP000630445"/>
    </source>
</evidence>
<evidence type="ECO:0000256" key="1">
    <source>
        <dbReference type="ARBA" id="ARBA00023242"/>
    </source>
</evidence>
<evidence type="ECO:0000256" key="3">
    <source>
        <dbReference type="SAM" id="MobiDB-lite"/>
    </source>
</evidence>
<feature type="region of interest" description="Disordered" evidence="3">
    <location>
        <begin position="652"/>
        <end position="672"/>
    </location>
</feature>
<evidence type="ECO:0000259" key="4">
    <source>
        <dbReference type="Pfam" id="PF11500"/>
    </source>
</evidence>
<keyword evidence="7" id="KW-1185">Reference proteome</keyword>
<dbReference type="PANTHER" id="PTHR37534">
    <property type="entry name" value="TRANSCRIPTIONAL ACTIVATOR PROTEIN UGA3"/>
    <property type="match status" value="1"/>
</dbReference>
<dbReference type="Proteomes" id="UP000662466">
    <property type="component" value="Unassembled WGS sequence"/>
</dbReference>
<dbReference type="Proteomes" id="UP000630445">
    <property type="component" value="Unassembled WGS sequence"/>
</dbReference>
<feature type="region of interest" description="Disordered" evidence="3">
    <location>
        <begin position="715"/>
        <end position="738"/>
    </location>
</feature>
<feature type="compositionally biased region" description="Polar residues" evidence="3">
    <location>
        <begin position="1"/>
        <end position="12"/>
    </location>
</feature>
<keyword evidence="2" id="KW-0175">Coiled coil</keyword>
<gene>
    <name evidence="5" type="ORF">CNMCM5793_008645</name>
    <name evidence="6" type="ORF">CNMCM6106_004138</name>
</gene>
<organism evidence="5 7">
    <name type="scientific">Aspergillus hiratsukae</name>
    <dbReference type="NCBI Taxonomy" id="1194566"/>
    <lineage>
        <taxon>Eukaryota</taxon>
        <taxon>Fungi</taxon>
        <taxon>Dikarya</taxon>
        <taxon>Ascomycota</taxon>
        <taxon>Pezizomycotina</taxon>
        <taxon>Eurotiomycetes</taxon>
        <taxon>Eurotiomycetidae</taxon>
        <taxon>Eurotiales</taxon>
        <taxon>Aspergillaceae</taxon>
        <taxon>Aspergillus</taxon>
        <taxon>Aspergillus subgen. Fumigati</taxon>
    </lineage>
</organism>
<feature type="compositionally biased region" description="Polar residues" evidence="3">
    <location>
        <begin position="137"/>
        <end position="152"/>
    </location>
</feature>
<feature type="compositionally biased region" description="Polar residues" evidence="3">
    <location>
        <begin position="184"/>
        <end position="204"/>
    </location>
</feature>
<feature type="coiled-coil region" evidence="2">
    <location>
        <begin position="267"/>
        <end position="294"/>
    </location>
</feature>
<proteinExistence type="predicted"/>
<evidence type="ECO:0000313" key="6">
    <source>
        <dbReference type="EMBL" id="KAF7169165.1"/>
    </source>
</evidence>
<dbReference type="EMBL" id="JACBAD010002053">
    <property type="protein sequence ID" value="KAF7119005.1"/>
    <property type="molecule type" value="Genomic_DNA"/>
</dbReference>
<dbReference type="Pfam" id="PF11500">
    <property type="entry name" value="Cut12"/>
    <property type="match status" value="1"/>
</dbReference>
<feature type="region of interest" description="Disordered" evidence="3">
    <location>
        <begin position="527"/>
        <end position="560"/>
    </location>
</feature>
<feature type="compositionally biased region" description="Low complexity" evidence="3">
    <location>
        <begin position="153"/>
        <end position="162"/>
    </location>
</feature>
<feature type="coiled-coil region" evidence="2">
    <location>
        <begin position="362"/>
        <end position="495"/>
    </location>
</feature>
<accession>A0A8H6P7C4</accession>
<feature type="compositionally biased region" description="Basic and acidic residues" evidence="3">
    <location>
        <begin position="14"/>
        <end position="23"/>
    </location>
</feature>
<sequence>MLDWISGQSNEVAHSADDSRVLDPPETPAPVFAIRAFKSALFGTPGADDEEVSDRNSKSDGKPANRQASESDLLKPPVAYRATNVTKTEKTDVDMAVNAMVSPTKSILVTPGTAANRRKTVSFGDGVVDNERKRNDASAQLSRTPTNLPGNLSSQWLSSSSDSKGKPRSRLTQALLDSRDKSPNDSTTTGGQQVDPNPSTNTASKEAPQSAKEDDETVNLDDPRSLSGKYWKAEFDSYRAKTTNEIRKLIQYRSAAKKFALMKEAEASRLAKKLKEEEVKVAEMERHVTQLASTMVAENTKADREQLVQDLTKQTALALQYKHRVNTLRKLLERHGVLGSDVDDIVETPERNNSSGDTSQELVKAQQALSQANARIGEMKRQQVEFDKLRDLAQSSEQKASELARENLTLKQSLARVKQEMSKYEGRRKEKEAKLKQREIKLEARIQDYRNRLKTASQEHREIEEDLRESFNEERRRMQDQIDLLQLKVAAFERVPNSKIRSRHSYSPQKDYTGVQVYDFGRTITQRNEIEESQEIDEPPSPSPRSKDRRSRNLHNPTVDLNLKSAAQALSLDGINAQQLPFTDSPLKAPGRRSRRATVAGADPIPPSSPPELPPIDVSTEILAEKLKYNQHDYQTHLPTLTTLDSLARHLADRDESQQSRTHRQKARRAPSMYSLDTTSGLTDLRFTERTGKRHSLAALQRDTIPAERMLAAQARLQRKDQTRKSKEGAQAPPASQLRLNLPDVELAVFHAEAGAENLSFLPKNTYTVADRLRTSNADYNKIRFVTEEPLTARNKGASANQLPSHIARGSSPLALTSVYAPTGAQYESSSSVQEDKEGTHGDVVRNSNGSIDENRVSPLSAERDEAFQLDVGAVTASSRTDKILFTERDVSAIHGLLELGISTTSTHPPSTLETVPYVITPDSIPANRYHGQANKDTDTYSIPRSKPWREPSSEAISLDSVAGSYATRNYRLELLRHYRYQVAPWLDICDLRHTFGIKVVRMAISEEQLLFRLMALSEASIIETSAFQQQNPWGIKQTAKLTADQLPLNRPPLDFTEAAVLSLLQALQNLVSGVSQTWRTRPNSDAGLLEVLVQNAYKSNILSAAYWMFVRLELGIALANDMAMRIPLPSSPSHYLPLLARTGDVSERVSHFTHIALWLCAKALALCNQREMAHARSTSHGSVEDWMLTFRELVQWYESRPHEFQPMVEIDSERLSGSDSEFPLLLFAKGAGTFSNQLYHTALVLLLQCKPRTAQLQQYQSTLLSPLWHAQRICGIALNNDSRESWDPCLLASLLIASKYMTHETQQQEILRGFQRIAKITGWEIGQYLIDLRDDWSTLEDA</sequence>
<feature type="region of interest" description="Disordered" evidence="3">
    <location>
        <begin position="826"/>
        <end position="856"/>
    </location>
</feature>
<evidence type="ECO:0000313" key="5">
    <source>
        <dbReference type="EMBL" id="KAF7119005.1"/>
    </source>
</evidence>
<dbReference type="EMBL" id="JACBAF010002050">
    <property type="protein sequence ID" value="KAF7169165.1"/>
    <property type="molecule type" value="Genomic_DNA"/>
</dbReference>
<protein>
    <recommendedName>
        <fullName evidence="4">Spindle pole body-associated protein cut12 domain-containing protein</fullName>
    </recommendedName>
</protein>
<name>A0A8H6P7C4_9EURO</name>
<feature type="region of interest" description="Disordered" evidence="3">
    <location>
        <begin position="120"/>
        <end position="225"/>
    </location>
</feature>
<reference evidence="5" key="1">
    <citation type="submission" date="2020-06" db="EMBL/GenBank/DDBJ databases">
        <title>Draft genome sequences of strains closely related to Aspergillus parafelis and Aspergillus hiratsukae.</title>
        <authorList>
            <person name="Dos Santos R.A.C."/>
            <person name="Rivero-Menendez O."/>
            <person name="Steenwyk J.L."/>
            <person name="Mead M.E."/>
            <person name="Goldman G.H."/>
            <person name="Alastruey-Izquierdo A."/>
            <person name="Rokas A."/>
        </authorList>
    </citation>
    <scope>NUCLEOTIDE SEQUENCE</scope>
    <source>
        <strain evidence="5">CNM-CM5793</strain>
        <strain evidence="6">CNM-CM6106</strain>
    </source>
</reference>